<dbReference type="KEGG" id="epo:Epro_1307"/>
<dbReference type="GO" id="GO:0006412">
    <property type="term" value="P:translation"/>
    <property type="evidence" value="ECO:0007669"/>
    <property type="project" value="UniProtKB-UniRule"/>
</dbReference>
<dbReference type="AlphaFoldDB" id="A0A0G3WK53"/>
<evidence type="ECO:0000256" key="1">
    <source>
        <dbReference type="ARBA" id="ARBA00010618"/>
    </source>
</evidence>
<feature type="domain" description="KOW" evidence="9">
    <location>
        <begin position="3"/>
        <end position="30"/>
    </location>
</feature>
<comment type="similarity">
    <text evidence="1 8">Belongs to the universal ribosomal protein uL24 family.</text>
</comment>
<dbReference type="GO" id="GO:0019843">
    <property type="term" value="F:rRNA binding"/>
    <property type="evidence" value="ECO:0007669"/>
    <property type="project" value="UniProtKB-UniRule"/>
</dbReference>
<organism evidence="10 11">
    <name type="scientific">Endomicrobium proavitum</name>
    <dbReference type="NCBI Taxonomy" id="1408281"/>
    <lineage>
        <taxon>Bacteria</taxon>
        <taxon>Pseudomonadati</taxon>
        <taxon>Elusimicrobiota</taxon>
        <taxon>Endomicrobiia</taxon>
        <taxon>Endomicrobiales</taxon>
        <taxon>Endomicrobiaceae</taxon>
        <taxon>Endomicrobium</taxon>
    </lineage>
</organism>
<keyword evidence="2 8" id="KW-0699">rRNA-binding</keyword>
<keyword evidence="11" id="KW-1185">Reference proteome</keyword>
<dbReference type="OrthoDB" id="9807419at2"/>
<dbReference type="STRING" id="1408281.Epro_1307"/>
<dbReference type="InterPro" id="IPR005824">
    <property type="entry name" value="KOW"/>
</dbReference>
<dbReference type="PATRIC" id="fig|1408281.3.peg.1349"/>
<evidence type="ECO:0000313" key="10">
    <source>
        <dbReference type="EMBL" id="AKL98683.1"/>
    </source>
</evidence>
<evidence type="ECO:0000256" key="8">
    <source>
        <dbReference type="HAMAP-Rule" id="MF_01326"/>
    </source>
</evidence>
<dbReference type="EMBL" id="CP009498">
    <property type="protein sequence ID" value="AKL98683.1"/>
    <property type="molecule type" value="Genomic_DNA"/>
</dbReference>
<evidence type="ECO:0000256" key="6">
    <source>
        <dbReference type="ARBA" id="ARBA00035206"/>
    </source>
</evidence>
<dbReference type="InterPro" id="IPR041988">
    <property type="entry name" value="Ribosomal_uL24_KOW"/>
</dbReference>
<dbReference type="GO" id="GO:0005840">
    <property type="term" value="C:ribosome"/>
    <property type="evidence" value="ECO:0007669"/>
    <property type="project" value="UniProtKB-KW"/>
</dbReference>
<dbReference type="Proteomes" id="UP000035337">
    <property type="component" value="Chromosome"/>
</dbReference>
<evidence type="ECO:0000256" key="3">
    <source>
        <dbReference type="ARBA" id="ARBA00022884"/>
    </source>
</evidence>
<evidence type="ECO:0000313" key="11">
    <source>
        <dbReference type="Proteomes" id="UP000035337"/>
    </source>
</evidence>
<dbReference type="Gene3D" id="2.30.30.30">
    <property type="match status" value="1"/>
</dbReference>
<dbReference type="InterPro" id="IPR008991">
    <property type="entry name" value="Translation_prot_SH3-like_sf"/>
</dbReference>
<dbReference type="GO" id="GO:1990904">
    <property type="term" value="C:ribonucleoprotein complex"/>
    <property type="evidence" value="ECO:0007669"/>
    <property type="project" value="UniProtKB-KW"/>
</dbReference>
<keyword evidence="3 8" id="KW-0694">RNA-binding</keyword>
<dbReference type="FunFam" id="2.30.30.30:FF:000004">
    <property type="entry name" value="50S ribosomal protein L24"/>
    <property type="match status" value="1"/>
</dbReference>
<evidence type="ECO:0000259" key="9">
    <source>
        <dbReference type="SMART" id="SM00739"/>
    </source>
</evidence>
<dbReference type="Pfam" id="PF00467">
    <property type="entry name" value="KOW"/>
    <property type="match status" value="1"/>
</dbReference>
<dbReference type="PANTHER" id="PTHR12903">
    <property type="entry name" value="MITOCHONDRIAL RIBOSOMAL PROTEIN L24"/>
    <property type="match status" value="1"/>
</dbReference>
<comment type="subunit">
    <text evidence="8">Part of the 50S ribosomal subunit.</text>
</comment>
<dbReference type="NCBIfam" id="TIGR01079">
    <property type="entry name" value="rplX_bact"/>
    <property type="match status" value="1"/>
</dbReference>
<evidence type="ECO:0000256" key="5">
    <source>
        <dbReference type="ARBA" id="ARBA00023274"/>
    </source>
</evidence>
<evidence type="ECO:0000256" key="2">
    <source>
        <dbReference type="ARBA" id="ARBA00022730"/>
    </source>
</evidence>
<dbReference type="InterPro" id="IPR003256">
    <property type="entry name" value="Ribosomal_uL24"/>
</dbReference>
<name>A0A0G3WK53_9BACT</name>
<dbReference type="CDD" id="cd06089">
    <property type="entry name" value="KOW_RPL26"/>
    <property type="match status" value="1"/>
</dbReference>
<comment type="function">
    <text evidence="7 8">One of the proteins that surrounds the polypeptide exit tunnel on the outside of the subunit.</text>
</comment>
<evidence type="ECO:0000256" key="4">
    <source>
        <dbReference type="ARBA" id="ARBA00022980"/>
    </source>
</evidence>
<dbReference type="SUPFAM" id="SSF50104">
    <property type="entry name" value="Translation proteins SH3-like domain"/>
    <property type="match status" value="1"/>
</dbReference>
<keyword evidence="5 8" id="KW-0687">Ribonucleoprotein</keyword>
<dbReference type="InterPro" id="IPR014722">
    <property type="entry name" value="Rib_uL2_dom2"/>
</dbReference>
<reference evidence="10 11" key="1">
    <citation type="submission" date="2014-09" db="EMBL/GenBank/DDBJ databases">
        <title>Complete genome sequence of Endomicrobium proavitum.</title>
        <authorList>
            <person name="Zheng H."/>
        </authorList>
    </citation>
    <scope>NUCLEOTIDE SEQUENCE [LARGE SCALE GENOMIC DNA]</scope>
    <source>
        <strain evidence="10 11">Rsa215</strain>
    </source>
</reference>
<dbReference type="Pfam" id="PF17136">
    <property type="entry name" value="ribosomal_L24"/>
    <property type="match status" value="1"/>
</dbReference>
<dbReference type="HAMAP" id="MF_01326_B">
    <property type="entry name" value="Ribosomal_uL24_B"/>
    <property type="match status" value="1"/>
</dbReference>
<dbReference type="GO" id="GO:0003735">
    <property type="term" value="F:structural constituent of ribosome"/>
    <property type="evidence" value="ECO:0007669"/>
    <property type="project" value="InterPro"/>
</dbReference>
<sequence length="103" mass="11458">MLNIKKKDKVVVLAGKDKGKKGEVLKVYPETGRVVVAKINFVKRHTKPTQRDPGGIREKEAPLAISKVMLVCPKCAQASRPKFDKLSDGKKIRVCRKCGEMIV</sequence>
<dbReference type="RefSeq" id="WP_052571450.1">
    <property type="nucleotide sequence ID" value="NZ_CP009498.1"/>
</dbReference>
<dbReference type="SMART" id="SM00739">
    <property type="entry name" value="KOW"/>
    <property type="match status" value="1"/>
</dbReference>
<accession>A0A0G3WK53</accession>
<gene>
    <name evidence="8 10" type="primary">rplX</name>
    <name evidence="10" type="ORF">Epro_1307</name>
</gene>
<comment type="function">
    <text evidence="8">One of two assembly initiator proteins, it binds directly to the 5'-end of the 23S rRNA, where it nucleates assembly of the 50S subunit.</text>
</comment>
<proteinExistence type="inferred from homology"/>
<keyword evidence="4 8" id="KW-0689">Ribosomal protein</keyword>
<dbReference type="InterPro" id="IPR057264">
    <property type="entry name" value="Ribosomal_uL24_C"/>
</dbReference>
<protein>
    <recommendedName>
        <fullName evidence="6 8">Large ribosomal subunit protein uL24</fullName>
    </recommendedName>
</protein>
<evidence type="ECO:0000256" key="7">
    <source>
        <dbReference type="ARBA" id="ARBA00058688"/>
    </source>
</evidence>